<evidence type="ECO:0000313" key="1">
    <source>
        <dbReference type="EMBL" id="QGY43534.1"/>
    </source>
</evidence>
<organism evidence="1 2">
    <name type="scientific">Maribellus comscasis</name>
    <dbReference type="NCBI Taxonomy" id="2681766"/>
    <lineage>
        <taxon>Bacteria</taxon>
        <taxon>Pseudomonadati</taxon>
        <taxon>Bacteroidota</taxon>
        <taxon>Bacteroidia</taxon>
        <taxon>Marinilabiliales</taxon>
        <taxon>Prolixibacteraceae</taxon>
        <taxon>Maribellus</taxon>
    </lineage>
</organism>
<accession>A0A6I6K0V5</accession>
<evidence type="ECO:0000313" key="2">
    <source>
        <dbReference type="Proteomes" id="UP000428260"/>
    </source>
</evidence>
<dbReference type="KEGG" id="mcos:GM418_07625"/>
<keyword evidence="2" id="KW-1185">Reference proteome</keyword>
<proteinExistence type="predicted"/>
<sequence>MEKPHRNASVPFFFRNLDSIEKHMQELKKQLEILLVHYFREQLPTFPKGNLDAAESPDFILSLKKNRQKIGIELTRLNPGNASVPDERQTEVNKEQEHFIELAQHIFERENPHRLFVKFLFSDEVLITSERQMMASLQTAKLIRQALKNKKPGSFFQISLHDGELPQGIQNILIIGHPALTVSIWERSNNLGISNDVVDDIKKAIHKKDEKLKLYQKQRLNYYWLLITTDRLRGVKNFNLPNKVMNHHFESLFQHVFLFDLIKSEVFELV</sequence>
<name>A0A6I6K0V5_9BACT</name>
<reference evidence="1 2" key="1">
    <citation type="submission" date="2019-11" db="EMBL/GenBank/DDBJ databases">
        <authorList>
            <person name="Zheng R.K."/>
            <person name="Sun C.M."/>
        </authorList>
    </citation>
    <scope>NUCLEOTIDE SEQUENCE [LARGE SCALE GENOMIC DNA]</scope>
    <source>
        <strain evidence="1 2">WC007</strain>
    </source>
</reference>
<protein>
    <submittedName>
        <fullName evidence="1">Uncharacterized protein</fullName>
    </submittedName>
</protein>
<dbReference type="AlphaFoldDB" id="A0A6I6K0V5"/>
<dbReference type="Proteomes" id="UP000428260">
    <property type="component" value="Chromosome"/>
</dbReference>
<gene>
    <name evidence="1" type="ORF">GM418_07625</name>
</gene>
<dbReference type="EMBL" id="CP046401">
    <property type="protein sequence ID" value="QGY43534.1"/>
    <property type="molecule type" value="Genomic_DNA"/>
</dbReference>
<dbReference type="RefSeq" id="WP_158864759.1">
    <property type="nucleotide sequence ID" value="NZ_CP046401.1"/>
</dbReference>